<accession>A0ABP8N2P6</accession>
<proteinExistence type="predicted"/>
<dbReference type="EMBL" id="BAABHD010000032">
    <property type="protein sequence ID" value="GAA4460285.1"/>
    <property type="molecule type" value="Genomic_DNA"/>
</dbReference>
<reference evidence="2" key="1">
    <citation type="journal article" date="2019" name="Int. J. Syst. Evol. Microbiol.">
        <title>The Global Catalogue of Microorganisms (GCM) 10K type strain sequencing project: providing services to taxonomists for standard genome sequencing and annotation.</title>
        <authorList>
            <consortium name="The Broad Institute Genomics Platform"/>
            <consortium name="The Broad Institute Genome Sequencing Center for Infectious Disease"/>
            <person name="Wu L."/>
            <person name="Ma J."/>
        </authorList>
    </citation>
    <scope>NUCLEOTIDE SEQUENCE [LARGE SCALE GENOMIC DNA]</scope>
    <source>
        <strain evidence="2">JCM 17927</strain>
    </source>
</reference>
<gene>
    <name evidence="1" type="ORF">GCM10023189_35170</name>
</gene>
<name>A0ABP8N2P6_9BACT</name>
<keyword evidence="2" id="KW-1185">Reference proteome</keyword>
<organism evidence="1 2">
    <name type="scientific">Nibrella saemangeumensis</name>
    <dbReference type="NCBI Taxonomy" id="1084526"/>
    <lineage>
        <taxon>Bacteria</taxon>
        <taxon>Pseudomonadati</taxon>
        <taxon>Bacteroidota</taxon>
        <taxon>Cytophagia</taxon>
        <taxon>Cytophagales</taxon>
        <taxon>Spirosomataceae</taxon>
        <taxon>Nibrella</taxon>
    </lineage>
</organism>
<dbReference type="RefSeq" id="WP_345245338.1">
    <property type="nucleotide sequence ID" value="NZ_BAABHD010000032.1"/>
</dbReference>
<protein>
    <submittedName>
        <fullName evidence="1">Uncharacterized protein</fullName>
    </submittedName>
</protein>
<evidence type="ECO:0000313" key="1">
    <source>
        <dbReference type="EMBL" id="GAA4460285.1"/>
    </source>
</evidence>
<sequence length="536" mass="58319">MRKLYTIGIVLFGLISACRNPIEGVELRFITPSPVAAEVLFTTSSGEMPAHVNIRIVGPDAGLITTTVNSKRFRLTADGVLYLSVDKTAQPSPSRPLRFWVVAKAEGYTTLIQPVQLTDNNTRSLSLRLTTNAENKLMAEKTAASTASGVVQETITVQSPTQPNQAIGQSAITISQGTRLDDLAGEPVGGPLQVQARQLDISTKSTALAELPGNGVLDHPIMLTGQRGSSQAIHTIGGAVNLELFSSNTYQVVKTFSKPVRLNFAITPGLVNPITNRPIEAGDQIPLFSYDAMTNTWRQEVPGQVQRTQQGQLEYVAEITHLSIWLAAFTRELCDAGPSFKLVTAFSSGAVTYTCQVIQEGGSNPVVQSFNTAIYNGKVINLWGLERNTRVKFRIFDAESRAVVTSGTYDACSQTESILDVRSFKPVTVPPVTSSPKAVTITLQFPCKKINAAKLPTQELYARFRETGTTSWKMLPVIRYESGKTTFSTTSTDLTPGKTYDLQAGPAPGYYSFNQPGIKLGTYQYLIKIKTKEFCE</sequence>
<dbReference type="Proteomes" id="UP001501175">
    <property type="component" value="Unassembled WGS sequence"/>
</dbReference>
<evidence type="ECO:0000313" key="2">
    <source>
        <dbReference type="Proteomes" id="UP001501175"/>
    </source>
</evidence>
<comment type="caution">
    <text evidence="1">The sequence shown here is derived from an EMBL/GenBank/DDBJ whole genome shotgun (WGS) entry which is preliminary data.</text>
</comment>
<dbReference type="PROSITE" id="PS51257">
    <property type="entry name" value="PROKAR_LIPOPROTEIN"/>
    <property type="match status" value="1"/>
</dbReference>